<comment type="subcellular location">
    <subcellularLocation>
        <location evidence="1 6">Secreted</location>
    </subcellularLocation>
</comment>
<evidence type="ECO:0000256" key="4">
    <source>
        <dbReference type="ARBA" id="ARBA00022729"/>
    </source>
</evidence>
<dbReference type="Pfam" id="PF03045">
    <property type="entry name" value="DAN"/>
    <property type="match status" value="1"/>
</dbReference>
<evidence type="ECO:0000256" key="6">
    <source>
        <dbReference type="PIRNR" id="PIRNR027807"/>
    </source>
</evidence>
<comment type="similarity">
    <text evidence="2 6">Belongs to the DAN family.</text>
</comment>
<dbReference type="Gene3D" id="2.10.90.10">
    <property type="entry name" value="Cystine-knot cytokines"/>
    <property type="match status" value="1"/>
</dbReference>
<name>A0A9W8C975_TRIRA</name>
<evidence type="ECO:0000256" key="1">
    <source>
        <dbReference type="ARBA" id="ARBA00004613"/>
    </source>
</evidence>
<feature type="domain" description="CTCK" evidence="9">
    <location>
        <begin position="125"/>
        <end position="207"/>
    </location>
</feature>
<dbReference type="EMBL" id="JAFHDT010000004">
    <property type="protein sequence ID" value="KAI7811093.1"/>
    <property type="molecule type" value="Genomic_DNA"/>
</dbReference>
<comment type="caution">
    <text evidence="7">Lacks conserved residue(s) required for the propagation of feature annotation.</text>
</comment>
<keyword evidence="3 6" id="KW-0964">Secreted</keyword>
<feature type="chain" id="PRO_5041032942" evidence="6">
    <location>
        <begin position="22"/>
        <end position="230"/>
    </location>
</feature>
<comment type="caution">
    <text evidence="10">The sequence shown here is derived from an EMBL/GenBank/DDBJ whole genome shotgun (WGS) entry which is preliminary data.</text>
</comment>
<dbReference type="InterPro" id="IPR016860">
    <property type="entry name" value="Cerberus"/>
</dbReference>
<sequence length="230" mass="25308">MDNMIPVCFLLIVCIQMQVFGHFFQVHSSISGSGESSLSDANDGSTIEHLRSAEKLGNLTQDHANEPSHAFLQAGANDISHPVVNLAHKSSSRNAKGFWNAFLFRGKSDKYVLPIRNVEVRQEKCRALTYSQRISHENCETLEIKNNVCFGKCAMAPSGGEDESSPCPVCSPVILGSKTVKLPCVDNTEVIKVVTLIEDCRCETREEQESHHNGPVLVDPSVDHTLKSDK</sequence>
<evidence type="ECO:0000256" key="8">
    <source>
        <dbReference type="SAM" id="MobiDB-lite"/>
    </source>
</evidence>
<dbReference type="PANTHER" id="PTHR15273">
    <property type="entry name" value="DAN DOMAIN FAMILY MEMBER 5"/>
    <property type="match status" value="1"/>
</dbReference>
<dbReference type="GO" id="GO:0048513">
    <property type="term" value="P:animal organ development"/>
    <property type="evidence" value="ECO:0007669"/>
    <property type="project" value="UniProtKB-ARBA"/>
</dbReference>
<protein>
    <submittedName>
        <fullName evidence="10">Cerberus</fullName>
    </submittedName>
</protein>
<feature type="signal peptide" evidence="6">
    <location>
        <begin position="1"/>
        <end position="21"/>
    </location>
</feature>
<feature type="region of interest" description="Disordered" evidence="8">
    <location>
        <begin position="211"/>
        <end position="230"/>
    </location>
</feature>
<dbReference type="GO" id="GO:0003002">
    <property type="term" value="P:regionalization"/>
    <property type="evidence" value="ECO:0007669"/>
    <property type="project" value="UniProtKB-ARBA"/>
</dbReference>
<keyword evidence="11" id="KW-1185">Reference proteome</keyword>
<feature type="compositionally biased region" description="Basic and acidic residues" evidence="8">
    <location>
        <begin position="221"/>
        <end position="230"/>
    </location>
</feature>
<proteinExistence type="inferred from homology"/>
<evidence type="ECO:0000256" key="7">
    <source>
        <dbReference type="PROSITE-ProRule" id="PRU00039"/>
    </source>
</evidence>
<accession>A0A9W8C975</accession>
<evidence type="ECO:0000256" key="3">
    <source>
        <dbReference type="ARBA" id="ARBA00022525"/>
    </source>
</evidence>
<evidence type="ECO:0000256" key="2">
    <source>
        <dbReference type="ARBA" id="ARBA00007872"/>
    </source>
</evidence>
<dbReference type="InterPro" id="IPR004133">
    <property type="entry name" value="DAN_dom"/>
</dbReference>
<evidence type="ECO:0000313" key="10">
    <source>
        <dbReference type="EMBL" id="KAI7811093.1"/>
    </source>
</evidence>
<evidence type="ECO:0000256" key="5">
    <source>
        <dbReference type="ARBA" id="ARBA00023157"/>
    </source>
</evidence>
<dbReference type="AlphaFoldDB" id="A0A9W8C975"/>
<evidence type="ECO:0000313" key="11">
    <source>
        <dbReference type="Proteomes" id="UP001059041"/>
    </source>
</evidence>
<reference evidence="10" key="1">
    <citation type="submission" date="2021-02" db="EMBL/GenBank/DDBJ databases">
        <title>Comparative genomics reveals that relaxation of natural selection precedes convergent phenotypic evolution of cavefish.</title>
        <authorList>
            <person name="Peng Z."/>
        </authorList>
    </citation>
    <scope>NUCLEOTIDE SEQUENCE</scope>
    <source>
        <tissue evidence="10">Muscle</tissue>
    </source>
</reference>
<dbReference type="OrthoDB" id="9950584at2759"/>
<gene>
    <name evidence="10" type="ORF">IRJ41_010267</name>
</gene>
<dbReference type="PANTHER" id="PTHR15273:SF8">
    <property type="entry name" value="CERBERUS"/>
    <property type="match status" value="1"/>
</dbReference>
<dbReference type="GO" id="GO:0005576">
    <property type="term" value="C:extracellular region"/>
    <property type="evidence" value="ECO:0007669"/>
    <property type="project" value="UniProtKB-SubCell"/>
</dbReference>
<organism evidence="10 11">
    <name type="scientific">Triplophysa rosa</name>
    <name type="common">Cave loach</name>
    <dbReference type="NCBI Taxonomy" id="992332"/>
    <lineage>
        <taxon>Eukaryota</taxon>
        <taxon>Metazoa</taxon>
        <taxon>Chordata</taxon>
        <taxon>Craniata</taxon>
        <taxon>Vertebrata</taxon>
        <taxon>Euteleostomi</taxon>
        <taxon>Actinopterygii</taxon>
        <taxon>Neopterygii</taxon>
        <taxon>Teleostei</taxon>
        <taxon>Ostariophysi</taxon>
        <taxon>Cypriniformes</taxon>
        <taxon>Nemacheilidae</taxon>
        <taxon>Triplophysa</taxon>
    </lineage>
</organism>
<keyword evidence="5" id="KW-1015">Disulfide bond</keyword>
<dbReference type="PROSITE" id="PS01225">
    <property type="entry name" value="CTCK_2"/>
    <property type="match status" value="1"/>
</dbReference>
<dbReference type="InterPro" id="IPR029034">
    <property type="entry name" value="Cystine-knot_cytokine"/>
</dbReference>
<dbReference type="SMART" id="SM00041">
    <property type="entry name" value="CT"/>
    <property type="match status" value="1"/>
</dbReference>
<dbReference type="Proteomes" id="UP001059041">
    <property type="component" value="Linkage Group LG4"/>
</dbReference>
<dbReference type="GO" id="GO:0032926">
    <property type="term" value="P:negative regulation of activin receptor signaling pathway"/>
    <property type="evidence" value="ECO:0007669"/>
    <property type="project" value="UniProtKB-ARBA"/>
</dbReference>
<keyword evidence="4 6" id="KW-0732">Signal</keyword>
<dbReference type="InterPro" id="IPR006207">
    <property type="entry name" value="Cys_knot_C"/>
</dbReference>
<evidence type="ECO:0000259" key="9">
    <source>
        <dbReference type="PROSITE" id="PS01225"/>
    </source>
</evidence>